<dbReference type="InterPro" id="IPR051101">
    <property type="entry name" value="ZC3H12/N4BP1_RNase_Reg"/>
</dbReference>
<dbReference type="InterPro" id="IPR021869">
    <property type="entry name" value="RNase_Zc3h12_NYN"/>
</dbReference>
<dbReference type="Proteomes" id="UP000492820">
    <property type="component" value="Unassembled WGS sequence"/>
</dbReference>
<gene>
    <name evidence="3" type="ORF">EgrG_000594800</name>
</gene>
<evidence type="ECO:0000259" key="2">
    <source>
        <dbReference type="Pfam" id="PF11977"/>
    </source>
</evidence>
<reference evidence="5" key="3">
    <citation type="submission" date="2020-10" db="UniProtKB">
        <authorList>
            <consortium name="WormBaseParasite"/>
        </authorList>
    </citation>
    <scope>IDENTIFICATION</scope>
</reference>
<dbReference type="WBParaSite" id="EgrG_000594800">
    <property type="protein sequence ID" value="EgrG_000594800"/>
    <property type="gene ID" value="EgrG_000594800"/>
</dbReference>
<evidence type="ECO:0000313" key="4">
    <source>
        <dbReference type="Proteomes" id="UP000492820"/>
    </source>
</evidence>
<feature type="compositionally biased region" description="Basic residues" evidence="1">
    <location>
        <begin position="244"/>
        <end position="253"/>
    </location>
</feature>
<dbReference type="GO" id="GO:0003729">
    <property type="term" value="F:mRNA binding"/>
    <property type="evidence" value="ECO:0007669"/>
    <property type="project" value="TreeGrafter"/>
</dbReference>
<evidence type="ECO:0000256" key="1">
    <source>
        <dbReference type="SAM" id="MobiDB-lite"/>
    </source>
</evidence>
<name>A0A068WDM2_ECHGR</name>
<reference evidence="3 4" key="1">
    <citation type="journal article" date="2013" name="Nature">
        <title>The genomes of four tapeworm species reveal adaptations to parasitism.</title>
        <authorList>
            <person name="Tsai I.J."/>
            <person name="Zarowiecki M."/>
            <person name="Holroyd N."/>
            <person name="Garciarrubio A."/>
            <person name="Sanchez-Flores A."/>
            <person name="Brooks K.L."/>
            <person name="Tracey A."/>
            <person name="Bobes R.J."/>
            <person name="Fragoso G."/>
            <person name="Sciutto E."/>
            <person name="Aslett M."/>
            <person name="Beasley H."/>
            <person name="Bennett H.M."/>
            <person name="Cai J."/>
            <person name="Camicia F."/>
            <person name="Clark R."/>
            <person name="Cucher M."/>
            <person name="De Silva N."/>
            <person name="Day T.A."/>
            <person name="Deplazes P."/>
            <person name="Estrada K."/>
            <person name="Fernandez C."/>
            <person name="Holland P.W."/>
            <person name="Hou J."/>
            <person name="Hu S."/>
            <person name="Huckvale T."/>
            <person name="Hung S.S."/>
            <person name="Kamenetzky L."/>
            <person name="Keane J.A."/>
            <person name="Kiss F."/>
            <person name="Koziol U."/>
            <person name="Lambert O."/>
            <person name="Liu K."/>
            <person name="Luo X."/>
            <person name="Luo Y."/>
            <person name="Macchiaroli N."/>
            <person name="Nichol S."/>
            <person name="Paps J."/>
            <person name="Parkinson J."/>
            <person name="Pouchkina-Stantcheva N."/>
            <person name="Riddiford N."/>
            <person name="Rosenzvit M."/>
            <person name="Salinas G."/>
            <person name="Wasmuth J.D."/>
            <person name="Zamanian M."/>
            <person name="Zheng Y."/>
            <person name="Cai X."/>
            <person name="Soberon X."/>
            <person name="Olson P.D."/>
            <person name="Laclette J.P."/>
            <person name="Brehm K."/>
            <person name="Berriman M."/>
            <person name="Garciarrubio A."/>
            <person name="Bobes R.J."/>
            <person name="Fragoso G."/>
            <person name="Sanchez-Flores A."/>
            <person name="Estrada K."/>
            <person name="Cevallos M.A."/>
            <person name="Morett E."/>
            <person name="Gonzalez V."/>
            <person name="Portillo T."/>
            <person name="Ochoa-Leyva A."/>
            <person name="Jose M.V."/>
            <person name="Sciutto E."/>
            <person name="Landa A."/>
            <person name="Jimenez L."/>
            <person name="Valdes V."/>
            <person name="Carrero J.C."/>
            <person name="Larralde C."/>
            <person name="Morales-Montor J."/>
            <person name="Limon-Lason J."/>
            <person name="Soberon X."/>
            <person name="Laclette J.P."/>
        </authorList>
    </citation>
    <scope>NUCLEOTIDE SEQUENCE [LARGE SCALE GENOMIC DNA]</scope>
</reference>
<proteinExistence type="predicted"/>
<evidence type="ECO:0000313" key="3">
    <source>
        <dbReference type="EMBL" id="CDS18193.1"/>
    </source>
</evidence>
<feature type="region of interest" description="Disordered" evidence="1">
    <location>
        <begin position="213"/>
        <end position="258"/>
    </location>
</feature>
<accession>A0A068WDM2</accession>
<dbReference type="OrthoDB" id="392925at2759"/>
<protein>
    <submittedName>
        <fullName evidence="3 5">Ribonuclease ZC3H12C</fullName>
    </submittedName>
</protein>
<dbReference type="EMBL" id="LK028578">
    <property type="protein sequence ID" value="CDS18193.1"/>
    <property type="molecule type" value="Genomic_DNA"/>
</dbReference>
<dbReference type="PANTHER" id="PTHR12876">
    <property type="entry name" value="N4BP1-RELATED"/>
    <property type="match status" value="1"/>
</dbReference>
<reference evidence="3" key="2">
    <citation type="submission" date="2014-06" db="EMBL/GenBank/DDBJ databases">
        <authorList>
            <person name="Aslett M."/>
        </authorList>
    </citation>
    <scope>NUCLEOTIDE SEQUENCE</scope>
</reference>
<sequence>MYKTTVKIPTDFVNIDELCNYIEQVYDVRIMAHPGFTKEMVIRTNLASELEGAQNLALLFIGPESKFEFELPVKILKLFTIPTIQRYLARSYKLIVTDIGCTHLLFRGSEVAVSLISKALLKIQLSKPYSHSLVDENLIRLCCLHDIDVKQLSDVSEELRSVLYDFIVELESLMNAQCSATQDSNGLDEPGFVEVFRLNKSLQNQVPQILKTSPLNASAAVPSDGTDATNGKTSKLRGDSLARSKTRNQKKQQKKEQALIGRDIGKRFADLAGVSLPPSSGSRKGKFLTEFEALSTKSASRPRTRNRAQSCDQRGVPLREVRRLRPIVIDGANVAHGESSNSTFNVSNLRCVIDYFVQRGHEEIAVVLPSDGRASCAAVFSPTEIAKYFVFTPVRRLDRGVRPQRTDDDSVILQYAQEKDGVVISNDQYRDWLKARPEFRDLIENRVIPYSLRMGIFIISFYPLGKHKPYLDEILAFPG</sequence>
<dbReference type="AlphaFoldDB" id="A0A068WDM2"/>
<organism evidence="3">
    <name type="scientific">Echinococcus granulosus</name>
    <name type="common">Hydatid tapeworm</name>
    <dbReference type="NCBI Taxonomy" id="6210"/>
    <lineage>
        <taxon>Eukaryota</taxon>
        <taxon>Metazoa</taxon>
        <taxon>Spiralia</taxon>
        <taxon>Lophotrochozoa</taxon>
        <taxon>Platyhelminthes</taxon>
        <taxon>Cestoda</taxon>
        <taxon>Eucestoda</taxon>
        <taxon>Cyclophyllidea</taxon>
        <taxon>Taeniidae</taxon>
        <taxon>Echinococcus</taxon>
        <taxon>Echinococcus granulosus group</taxon>
    </lineage>
</organism>
<dbReference type="GO" id="GO:0004521">
    <property type="term" value="F:RNA endonuclease activity"/>
    <property type="evidence" value="ECO:0007669"/>
    <property type="project" value="TreeGrafter"/>
</dbReference>
<dbReference type="Gene3D" id="3.40.50.11980">
    <property type="match status" value="1"/>
</dbReference>
<dbReference type="GO" id="GO:0036464">
    <property type="term" value="C:cytoplasmic ribonucleoprotein granule"/>
    <property type="evidence" value="ECO:0007669"/>
    <property type="project" value="TreeGrafter"/>
</dbReference>
<dbReference type="GO" id="GO:0005634">
    <property type="term" value="C:nucleus"/>
    <property type="evidence" value="ECO:0007669"/>
    <property type="project" value="TreeGrafter"/>
</dbReference>
<dbReference type="Pfam" id="PF11977">
    <property type="entry name" value="RNase_Zc3h12a"/>
    <property type="match status" value="1"/>
</dbReference>
<dbReference type="PANTHER" id="PTHR12876:SF35">
    <property type="entry name" value="LD08718P-RELATED"/>
    <property type="match status" value="1"/>
</dbReference>
<evidence type="ECO:0000313" key="5">
    <source>
        <dbReference type="WBParaSite" id="EgrG_000594800"/>
    </source>
</evidence>
<feature type="domain" description="RNase NYN" evidence="2">
    <location>
        <begin position="324"/>
        <end position="473"/>
    </location>
</feature>